<sequence length="78" mass="8752">MTTDQQSRLLRAAVRELARQRTQLGLRKVLWYAWLTRGRGTTDPFAYSGLRFLTASGGVRSTPALRAFQRAAKDVGAR</sequence>
<name>A0ABY5PDA9_9ACTN</name>
<dbReference type="EMBL" id="CP088295">
    <property type="protein sequence ID" value="UUY02532.1"/>
    <property type="molecule type" value="Genomic_DNA"/>
</dbReference>
<proteinExistence type="predicted"/>
<dbReference type="Proteomes" id="UP001058860">
    <property type="component" value="Chromosome"/>
</dbReference>
<accession>A0ABY5PDA9</accession>
<evidence type="ECO:0000313" key="2">
    <source>
        <dbReference type="Proteomes" id="UP001058860"/>
    </source>
</evidence>
<evidence type="ECO:0000313" key="1">
    <source>
        <dbReference type="EMBL" id="UUY02532.1"/>
    </source>
</evidence>
<keyword evidence="2" id="KW-1185">Reference proteome</keyword>
<gene>
    <name evidence="1" type="ORF">LRS13_17785</name>
</gene>
<reference evidence="2" key="1">
    <citation type="submission" date="2021-11" db="EMBL/GenBank/DDBJ databases">
        <title>Cultivation dependent microbiological survey of springs from the worlds oldest radium mine currently devoted to the extraction of radon-saturated water.</title>
        <authorList>
            <person name="Kapinusova G."/>
            <person name="Smrhova T."/>
            <person name="Strejcek M."/>
            <person name="Suman J."/>
            <person name="Jani K."/>
            <person name="Pajer P."/>
            <person name="Uhlik O."/>
        </authorList>
    </citation>
    <scope>NUCLEOTIDE SEQUENCE [LARGE SCALE GENOMIC DNA]</scope>
    <source>
        <strain evidence="2">J379</strain>
    </source>
</reference>
<organism evidence="1 2">
    <name type="scientific">Svornostia abyssi</name>
    <dbReference type="NCBI Taxonomy" id="2898438"/>
    <lineage>
        <taxon>Bacteria</taxon>
        <taxon>Bacillati</taxon>
        <taxon>Actinomycetota</taxon>
        <taxon>Thermoleophilia</taxon>
        <taxon>Solirubrobacterales</taxon>
        <taxon>Baekduiaceae</taxon>
        <taxon>Svornostia</taxon>
    </lineage>
</organism>
<dbReference type="RefSeq" id="WP_353863059.1">
    <property type="nucleotide sequence ID" value="NZ_CP088295.1"/>
</dbReference>
<protein>
    <submittedName>
        <fullName evidence="1">Uncharacterized protein</fullName>
    </submittedName>
</protein>